<accession>A0A5Q6RP91</accession>
<evidence type="ECO:0000313" key="2">
    <source>
        <dbReference type="EMBL" id="KAA1419844.1"/>
    </source>
</evidence>
<dbReference type="Pfam" id="PF20469">
    <property type="entry name" value="OLD-like_TOPRIM"/>
    <property type="match status" value="1"/>
</dbReference>
<proteinExistence type="predicted"/>
<dbReference type="Proteomes" id="UP000307768">
    <property type="component" value="Unassembled WGS sequence"/>
</dbReference>
<gene>
    <name evidence="2" type="ORF">FE697_018235</name>
</gene>
<name>A0A5Q6RP91_9ACTN</name>
<dbReference type="OrthoDB" id="9152042at2"/>
<protein>
    <submittedName>
        <fullName evidence="2">ATP-dependent endonuclease</fullName>
    </submittedName>
</protein>
<sequence>MTTPRVVVLVEGHSDQVALQTLAARQQRDLATEGVEIVSMGGVTNTRAFASHYGPYGLGIPLAGLYDAPEESTLQRGLVAAGLSAAASRARLTELGFFACSVDLEDELIRALGVDAVEAVIDVAGESQSLRLLAGMPAQRSWTRELVLRRFLGVRSGRKALYAALLVEALEPDRVPEPLSAVLAYVSEVPIARVGGQR</sequence>
<organism evidence="2 3">
    <name type="scientific">Mumia zhuanghuii</name>
    <dbReference type="NCBI Taxonomy" id="2585211"/>
    <lineage>
        <taxon>Bacteria</taxon>
        <taxon>Bacillati</taxon>
        <taxon>Actinomycetota</taxon>
        <taxon>Actinomycetes</taxon>
        <taxon>Propionibacteriales</taxon>
        <taxon>Nocardioidaceae</taxon>
        <taxon>Mumia</taxon>
    </lineage>
</organism>
<keyword evidence="2" id="KW-0378">Hydrolase</keyword>
<reference evidence="2 3" key="1">
    <citation type="submission" date="2019-09" db="EMBL/GenBank/DDBJ databases">
        <title>Mumia zhuanghuii sp. nov. isolated from the intestinal contents of plateau pika (Ochotona curzoniae) in the Qinghai-Tibet plateau of China.</title>
        <authorList>
            <person name="Tian Z."/>
        </authorList>
    </citation>
    <scope>NUCLEOTIDE SEQUENCE [LARGE SCALE GENOMIC DNA]</scope>
    <source>
        <strain evidence="3">350</strain>
    </source>
</reference>
<evidence type="ECO:0000259" key="1">
    <source>
        <dbReference type="Pfam" id="PF20469"/>
    </source>
</evidence>
<dbReference type="InterPro" id="IPR034139">
    <property type="entry name" value="TOPRIM_OLD"/>
</dbReference>
<dbReference type="RefSeq" id="WP_149771067.1">
    <property type="nucleotide sequence ID" value="NZ_VDFQ02000006.1"/>
</dbReference>
<keyword evidence="2" id="KW-0255">Endonuclease</keyword>
<dbReference type="EMBL" id="VDFQ02000006">
    <property type="protein sequence ID" value="KAA1419844.1"/>
    <property type="molecule type" value="Genomic_DNA"/>
</dbReference>
<keyword evidence="2" id="KW-0540">Nuclease</keyword>
<comment type="caution">
    <text evidence="2">The sequence shown here is derived from an EMBL/GenBank/DDBJ whole genome shotgun (WGS) entry which is preliminary data.</text>
</comment>
<dbReference type="AlphaFoldDB" id="A0A5Q6RP91"/>
<dbReference type="GO" id="GO:0004519">
    <property type="term" value="F:endonuclease activity"/>
    <property type="evidence" value="ECO:0007669"/>
    <property type="project" value="UniProtKB-KW"/>
</dbReference>
<feature type="domain" description="OLD protein-like TOPRIM" evidence="1">
    <location>
        <begin position="6"/>
        <end position="67"/>
    </location>
</feature>
<evidence type="ECO:0000313" key="3">
    <source>
        <dbReference type="Proteomes" id="UP000307768"/>
    </source>
</evidence>